<organism evidence="2">
    <name type="scientific">Aphanomyces astaci</name>
    <name type="common">Crayfish plague agent</name>
    <dbReference type="NCBI Taxonomy" id="112090"/>
    <lineage>
        <taxon>Eukaryota</taxon>
        <taxon>Sar</taxon>
        <taxon>Stramenopiles</taxon>
        <taxon>Oomycota</taxon>
        <taxon>Saprolegniomycetes</taxon>
        <taxon>Saprolegniales</taxon>
        <taxon>Verrucalvaceae</taxon>
        <taxon>Aphanomyces</taxon>
    </lineage>
</organism>
<sequence length="120" mass="14691">MPAHCEVPTASAKQLYYKEWYAKNKSRRQAQGYAHVQEWQRQNRDRVLEHKRKYRERHREQEVLRRKKYIEDNRARILERAREYRRRAKLNQSRDKQPQDVPRGGDNASSLKLQLSFVLN</sequence>
<dbReference type="OrthoDB" id="75721at2759"/>
<reference evidence="2" key="1">
    <citation type="submission" date="2013-12" db="EMBL/GenBank/DDBJ databases">
        <title>The Genome Sequence of Aphanomyces astaci APO3.</title>
        <authorList>
            <consortium name="The Broad Institute Genomics Platform"/>
            <person name="Russ C."/>
            <person name="Tyler B."/>
            <person name="van West P."/>
            <person name="Dieguez-Uribeondo J."/>
            <person name="Young S.K."/>
            <person name="Zeng Q."/>
            <person name="Gargeya S."/>
            <person name="Fitzgerald M."/>
            <person name="Abouelleil A."/>
            <person name="Alvarado L."/>
            <person name="Chapman S.B."/>
            <person name="Gainer-Dewar J."/>
            <person name="Goldberg J."/>
            <person name="Griggs A."/>
            <person name="Gujja S."/>
            <person name="Hansen M."/>
            <person name="Howarth C."/>
            <person name="Imamovic A."/>
            <person name="Ireland A."/>
            <person name="Larimer J."/>
            <person name="McCowan C."/>
            <person name="Murphy C."/>
            <person name="Pearson M."/>
            <person name="Poon T.W."/>
            <person name="Priest M."/>
            <person name="Roberts A."/>
            <person name="Saif S."/>
            <person name="Shea T."/>
            <person name="Sykes S."/>
            <person name="Wortman J."/>
            <person name="Nusbaum C."/>
            <person name="Birren B."/>
        </authorList>
    </citation>
    <scope>NUCLEOTIDE SEQUENCE [LARGE SCALE GENOMIC DNA]</scope>
    <source>
        <strain evidence="2">APO3</strain>
    </source>
</reference>
<evidence type="ECO:0000256" key="1">
    <source>
        <dbReference type="SAM" id="MobiDB-lite"/>
    </source>
</evidence>
<accession>W4FQD2</accession>
<dbReference type="GeneID" id="20817173"/>
<dbReference type="RefSeq" id="XP_009841483.1">
    <property type="nucleotide sequence ID" value="XM_009843181.1"/>
</dbReference>
<dbReference type="AlphaFoldDB" id="W4FQD2"/>
<proteinExistence type="predicted"/>
<gene>
    <name evidence="2" type="ORF">H257_15177</name>
</gene>
<name>W4FQD2_APHAT</name>
<dbReference type="EMBL" id="KI913180">
    <property type="protein sequence ID" value="ETV69024.1"/>
    <property type="molecule type" value="Genomic_DNA"/>
</dbReference>
<evidence type="ECO:0000313" key="2">
    <source>
        <dbReference type="EMBL" id="ETV69024.1"/>
    </source>
</evidence>
<dbReference type="VEuPathDB" id="FungiDB:H257_15177"/>
<protein>
    <submittedName>
        <fullName evidence="2">Uncharacterized protein</fullName>
    </submittedName>
</protein>
<feature type="region of interest" description="Disordered" evidence="1">
    <location>
        <begin position="85"/>
        <end position="108"/>
    </location>
</feature>